<dbReference type="EMBL" id="HBUF01549579">
    <property type="protein sequence ID" value="CAG6758456.1"/>
    <property type="molecule type" value="Transcribed_RNA"/>
</dbReference>
<evidence type="ECO:0000256" key="2">
    <source>
        <dbReference type="ARBA" id="ARBA00012423"/>
    </source>
</evidence>
<dbReference type="Pfam" id="PF02230">
    <property type="entry name" value="Abhydrolase_2"/>
    <property type="match status" value="1"/>
</dbReference>
<proteinExistence type="inferred from homology"/>
<dbReference type="InterPro" id="IPR003140">
    <property type="entry name" value="PLipase/COase/thioEstase"/>
</dbReference>
<dbReference type="InterPro" id="IPR050565">
    <property type="entry name" value="LYPA1-2/EST-like"/>
</dbReference>
<organism evidence="5">
    <name type="scientific">Cacopsylla melanoneura</name>
    <dbReference type="NCBI Taxonomy" id="428564"/>
    <lineage>
        <taxon>Eukaryota</taxon>
        <taxon>Metazoa</taxon>
        <taxon>Ecdysozoa</taxon>
        <taxon>Arthropoda</taxon>
        <taxon>Hexapoda</taxon>
        <taxon>Insecta</taxon>
        <taxon>Pterygota</taxon>
        <taxon>Neoptera</taxon>
        <taxon>Paraneoptera</taxon>
        <taxon>Hemiptera</taxon>
        <taxon>Sternorrhyncha</taxon>
        <taxon>Psylloidea</taxon>
        <taxon>Psyllidae</taxon>
        <taxon>Psyllinae</taxon>
        <taxon>Cacopsylla</taxon>
    </lineage>
</organism>
<dbReference type="GO" id="GO:0052689">
    <property type="term" value="F:carboxylic ester hydrolase activity"/>
    <property type="evidence" value="ECO:0007669"/>
    <property type="project" value="TreeGrafter"/>
</dbReference>
<dbReference type="InterPro" id="IPR029058">
    <property type="entry name" value="AB_hydrolase_fold"/>
</dbReference>
<dbReference type="GO" id="GO:0005737">
    <property type="term" value="C:cytoplasm"/>
    <property type="evidence" value="ECO:0007669"/>
    <property type="project" value="TreeGrafter"/>
</dbReference>
<dbReference type="EC" id="3.1.2.22" evidence="2"/>
<dbReference type="PANTHER" id="PTHR10655">
    <property type="entry name" value="LYSOPHOSPHOLIPASE-RELATED"/>
    <property type="match status" value="1"/>
</dbReference>
<keyword evidence="3" id="KW-0378">Hydrolase</keyword>
<dbReference type="AlphaFoldDB" id="A0A8D8XXB4"/>
<dbReference type="SUPFAM" id="SSF53474">
    <property type="entry name" value="alpha/beta-Hydrolases"/>
    <property type="match status" value="1"/>
</dbReference>
<evidence type="ECO:0000256" key="3">
    <source>
        <dbReference type="ARBA" id="ARBA00022801"/>
    </source>
</evidence>
<dbReference type="EMBL" id="HBUF01347937">
    <property type="protein sequence ID" value="CAG6711220.1"/>
    <property type="molecule type" value="Transcribed_RNA"/>
</dbReference>
<sequence>MANQLSSIDTDCDSDPGVEQIYSDQKLLEFFGEHLHRNGAVKVVKYVRRKQTGTVIFLHGSGGNGFEMRQYLSLLRDHMDITIGARHIRFLFPSAPVKEYTAIYGQKSRVWHDRQGIHINLPEMKSSINEQAEVLKVFIDNLVKAGTPISSIVIGGFSMGGGMALHMAYRYFPQMAGCFALSSFLHNDSMVYEDLAKAQHTSLPPLIAFHGDKDYTVPIDWGQQMYNRLISLGVKGEFHTVKNETHNLAHDEVDQLYTWFNKVLPRPKVEPPKT</sequence>
<comment type="similarity">
    <text evidence="1">Belongs to the AB hydrolase superfamily. AB hydrolase 2 family.</text>
</comment>
<feature type="domain" description="Phospholipase/carboxylesterase/thioesterase" evidence="4">
    <location>
        <begin position="43"/>
        <end position="263"/>
    </location>
</feature>
<dbReference type="Gene3D" id="3.40.50.1820">
    <property type="entry name" value="alpha/beta hydrolase"/>
    <property type="match status" value="1"/>
</dbReference>
<dbReference type="PANTHER" id="PTHR10655:SF17">
    <property type="entry name" value="LYSOPHOSPHOLIPASE-LIKE PROTEIN 1"/>
    <property type="match status" value="1"/>
</dbReference>
<evidence type="ECO:0000313" key="5">
    <source>
        <dbReference type="EMBL" id="CAG6711213.1"/>
    </source>
</evidence>
<dbReference type="GO" id="GO:0008474">
    <property type="term" value="F:palmitoyl-(protein) hydrolase activity"/>
    <property type="evidence" value="ECO:0007669"/>
    <property type="project" value="UniProtKB-EC"/>
</dbReference>
<dbReference type="EMBL" id="HBUF01549581">
    <property type="protein sequence ID" value="CAG6758460.1"/>
    <property type="molecule type" value="Transcribed_RNA"/>
</dbReference>
<accession>A0A8D8XXB4</accession>
<evidence type="ECO:0000259" key="4">
    <source>
        <dbReference type="Pfam" id="PF02230"/>
    </source>
</evidence>
<reference evidence="5" key="1">
    <citation type="submission" date="2021-05" db="EMBL/GenBank/DDBJ databases">
        <authorList>
            <person name="Alioto T."/>
            <person name="Alioto T."/>
            <person name="Gomez Garrido J."/>
        </authorList>
    </citation>
    <scope>NUCLEOTIDE SEQUENCE</scope>
</reference>
<name>A0A8D8XXB4_9HEMI</name>
<evidence type="ECO:0000256" key="1">
    <source>
        <dbReference type="ARBA" id="ARBA00006499"/>
    </source>
</evidence>
<protein>
    <recommendedName>
        <fullName evidence="2">palmitoyl-protein hydrolase</fullName>
        <ecNumber evidence="2">3.1.2.22</ecNumber>
    </recommendedName>
</protein>
<dbReference type="EMBL" id="HBUF01347934">
    <property type="protein sequence ID" value="CAG6711213.1"/>
    <property type="molecule type" value="Transcribed_RNA"/>
</dbReference>
<dbReference type="EMBL" id="HBUF01549577">
    <property type="protein sequence ID" value="CAG6758451.1"/>
    <property type="molecule type" value="Transcribed_RNA"/>
</dbReference>
<dbReference type="EMBL" id="HBUF01549580">
    <property type="protein sequence ID" value="CAG6758458.1"/>
    <property type="molecule type" value="Transcribed_RNA"/>
</dbReference>